<gene>
    <name evidence="2" type="primary">LOC110758298</name>
</gene>
<evidence type="ECO:0000313" key="1">
    <source>
        <dbReference type="Proteomes" id="UP000515124"/>
    </source>
</evidence>
<evidence type="ECO:0000313" key="2">
    <source>
        <dbReference type="RefSeq" id="XP_021815815.1"/>
    </source>
</evidence>
<keyword evidence="1" id="KW-1185">Reference proteome</keyword>
<dbReference type="GeneID" id="110758298"/>
<dbReference type="InterPro" id="IPR006912">
    <property type="entry name" value="Harbinger_derived_prot"/>
</dbReference>
<reference evidence="2" key="1">
    <citation type="submission" date="2025-08" db="UniProtKB">
        <authorList>
            <consortium name="RefSeq"/>
        </authorList>
    </citation>
    <scope>IDENTIFICATION</scope>
</reference>
<dbReference type="AlphaFoldDB" id="A0A6P5SFW0"/>
<name>A0A6P5SFW0_PRUAV</name>
<dbReference type="Pfam" id="PF04827">
    <property type="entry name" value="Plant_tran"/>
    <property type="match status" value="1"/>
</dbReference>
<dbReference type="PANTHER" id="PTHR47150:SF5">
    <property type="entry name" value="OS07G0546750 PROTEIN"/>
    <property type="match status" value="1"/>
</dbReference>
<dbReference type="RefSeq" id="XP_021815815.1">
    <property type="nucleotide sequence ID" value="XM_021960123.1"/>
</dbReference>
<sequence length="246" mass="28968">MSNLRRVLERQEREDEEIRCRHVEEDRELDEEDDEVVFRGGVAGSQNNVNVSGQSPVFNDVLRGDSPHITYQINNTVYSGGYYLADRIYPRWTTFIKTIPNPQLKKEKSFIAFQEGYRKYVEMCFGILQARLAIIRGVARMFDEEVLQSIMMTCIIFHYMIAEDEYDYDGPEMFEPDPMNMTLTRIYERPVGANGQPLEHEPLVRNGRYNNHMIDRYMEIQSSYVHERRQVDLIEHLWVMKGNHGG</sequence>
<organism evidence="1 2">
    <name type="scientific">Prunus avium</name>
    <name type="common">Cherry</name>
    <name type="synonym">Cerasus avium</name>
    <dbReference type="NCBI Taxonomy" id="42229"/>
    <lineage>
        <taxon>Eukaryota</taxon>
        <taxon>Viridiplantae</taxon>
        <taxon>Streptophyta</taxon>
        <taxon>Embryophyta</taxon>
        <taxon>Tracheophyta</taxon>
        <taxon>Spermatophyta</taxon>
        <taxon>Magnoliopsida</taxon>
        <taxon>eudicotyledons</taxon>
        <taxon>Gunneridae</taxon>
        <taxon>Pentapetalae</taxon>
        <taxon>rosids</taxon>
        <taxon>fabids</taxon>
        <taxon>Rosales</taxon>
        <taxon>Rosaceae</taxon>
        <taxon>Amygdaloideae</taxon>
        <taxon>Amygdaleae</taxon>
        <taxon>Prunus</taxon>
    </lineage>
</organism>
<dbReference type="Proteomes" id="UP000515124">
    <property type="component" value="Unplaced"/>
</dbReference>
<dbReference type="PANTHER" id="PTHR47150">
    <property type="entry name" value="OS12G0169200 PROTEIN"/>
    <property type="match status" value="1"/>
</dbReference>
<dbReference type="KEGG" id="pavi:110758298"/>
<proteinExistence type="predicted"/>
<accession>A0A6P5SFW0</accession>
<protein>
    <submittedName>
        <fullName evidence="2">Uncharacterized protein LOC110758298</fullName>
    </submittedName>
</protein>